<accession>A0AAD5XL44</accession>
<protein>
    <submittedName>
        <fullName evidence="2">Uncharacterized protein</fullName>
    </submittedName>
</protein>
<gene>
    <name evidence="2" type="ORF">HK100_003721</name>
</gene>
<evidence type="ECO:0000256" key="1">
    <source>
        <dbReference type="SAM" id="MobiDB-lite"/>
    </source>
</evidence>
<evidence type="ECO:0000313" key="2">
    <source>
        <dbReference type="EMBL" id="KAJ3134246.1"/>
    </source>
</evidence>
<dbReference type="EMBL" id="JADGJH010000195">
    <property type="protein sequence ID" value="KAJ3134246.1"/>
    <property type="molecule type" value="Genomic_DNA"/>
</dbReference>
<dbReference type="GO" id="GO:0060271">
    <property type="term" value="P:cilium assembly"/>
    <property type="evidence" value="ECO:0007669"/>
    <property type="project" value="TreeGrafter"/>
</dbReference>
<feature type="compositionally biased region" description="Basic and acidic residues" evidence="1">
    <location>
        <begin position="281"/>
        <end position="296"/>
    </location>
</feature>
<dbReference type="PANTHER" id="PTHR34174:SF1">
    <property type="entry name" value="CENTRIOLAR AND CILIOGENESIS-ASSOCIATED PROTEIN HYLS1"/>
    <property type="match status" value="1"/>
</dbReference>
<comment type="caution">
    <text evidence="2">The sequence shown here is derived from an EMBL/GenBank/DDBJ whole genome shotgun (WGS) entry which is preliminary data.</text>
</comment>
<keyword evidence="3" id="KW-1185">Reference proteome</keyword>
<dbReference type="GO" id="GO:0005814">
    <property type="term" value="C:centriole"/>
    <property type="evidence" value="ECO:0007669"/>
    <property type="project" value="TreeGrafter"/>
</dbReference>
<evidence type="ECO:0000313" key="3">
    <source>
        <dbReference type="Proteomes" id="UP001211907"/>
    </source>
</evidence>
<dbReference type="InterPro" id="IPR052319">
    <property type="entry name" value="Centriolar_ciliogenesis_assoc"/>
</dbReference>
<feature type="region of interest" description="Disordered" evidence="1">
    <location>
        <begin position="281"/>
        <end position="320"/>
    </location>
</feature>
<name>A0AAD5XL44_9FUNG</name>
<reference evidence="2" key="1">
    <citation type="submission" date="2020-05" db="EMBL/GenBank/DDBJ databases">
        <title>Phylogenomic resolution of chytrid fungi.</title>
        <authorList>
            <person name="Stajich J.E."/>
            <person name="Amses K."/>
            <person name="Simmons R."/>
            <person name="Seto K."/>
            <person name="Myers J."/>
            <person name="Bonds A."/>
            <person name="Quandt C.A."/>
            <person name="Barry K."/>
            <person name="Liu P."/>
            <person name="Grigoriev I."/>
            <person name="Longcore J.E."/>
            <person name="James T.Y."/>
        </authorList>
    </citation>
    <scope>NUCLEOTIDE SEQUENCE</scope>
    <source>
        <strain evidence="2">JEL0513</strain>
    </source>
</reference>
<organism evidence="2 3">
    <name type="scientific">Physocladia obscura</name>
    <dbReference type="NCBI Taxonomy" id="109957"/>
    <lineage>
        <taxon>Eukaryota</taxon>
        <taxon>Fungi</taxon>
        <taxon>Fungi incertae sedis</taxon>
        <taxon>Chytridiomycota</taxon>
        <taxon>Chytridiomycota incertae sedis</taxon>
        <taxon>Chytridiomycetes</taxon>
        <taxon>Chytridiales</taxon>
        <taxon>Chytriomycetaceae</taxon>
        <taxon>Physocladia</taxon>
    </lineage>
</organism>
<sequence length="577" mass="64408">MAAINKPALTATTDTVLEHLHALGYLDTSLNSLVSESFLRECADELNLELENSGQESLQQEFERQDTSREQYSESLVHDYDSLWIDEHLNNSTSAAPAIDTNLTKQTDENRLERGEEFSTYAHETKSSTTNELEELERLFLDTHISEKSTTLSSVNNNDEFKMPPLRSHKPSAISAAAFIYPDGLLDFEDLSALEHEDSISAFINTISNREQRRAPSVPPPREYNSTSLQFNNNNLDISHHFSHAPSSEVNSQYEAKITEVSTASFDKSLENTVRMFKGDQESFKVDGKEPSEFKHSFKPQPFSRPLQSMPPPPPVQQSLLSQKTETPLGVIQRLASLDLSAMQQRVILQQQQQKEREHKDQQELNKLLAKKNYRSSDESIASSTSPAEILSALQRNQTVKAGENSGKNLPKYTAASKPFPHYGKAGLSVHANIEYDSASESSDYWASSSSAYNKPVVLSNIPGFIRTSQQAKKIAHKSDPVARFHAHQKQWKKDEFLVRHDMRPKPTLDKNHFASGGAFSGAAGGLVGGISSSGGVGQGPRVRHNLAAMRPTYVAPQEKSRRDVVWEVRTKLARML</sequence>
<dbReference type="AlphaFoldDB" id="A0AAD5XL44"/>
<dbReference type="Proteomes" id="UP001211907">
    <property type="component" value="Unassembled WGS sequence"/>
</dbReference>
<proteinExistence type="predicted"/>
<dbReference type="GO" id="GO:0097730">
    <property type="term" value="C:non-motile cilium"/>
    <property type="evidence" value="ECO:0007669"/>
    <property type="project" value="TreeGrafter"/>
</dbReference>
<dbReference type="PANTHER" id="PTHR34174">
    <property type="entry name" value="HYDROLETHALUS SYNDROME PROTEIN 1"/>
    <property type="match status" value="1"/>
</dbReference>